<evidence type="ECO:0000313" key="3">
    <source>
        <dbReference type="Proteomes" id="UP000264006"/>
    </source>
</evidence>
<feature type="transmembrane region" description="Helical" evidence="1">
    <location>
        <begin position="42"/>
        <end position="61"/>
    </location>
</feature>
<accession>A0A346Y498</accession>
<dbReference type="RefSeq" id="WP_114593496.1">
    <property type="nucleotide sequence ID" value="NZ_CP031165.1"/>
</dbReference>
<keyword evidence="1" id="KW-1133">Transmembrane helix</keyword>
<dbReference type="EMBL" id="CP031165">
    <property type="protein sequence ID" value="AXV09295.1"/>
    <property type="molecule type" value="Genomic_DNA"/>
</dbReference>
<name>A0A346Y498_9ACTN</name>
<evidence type="ECO:0000313" key="2">
    <source>
        <dbReference type="EMBL" id="AXV09295.1"/>
    </source>
</evidence>
<keyword evidence="1" id="KW-0472">Membrane</keyword>
<feature type="transmembrane region" description="Helical" evidence="1">
    <location>
        <begin position="67"/>
        <end position="92"/>
    </location>
</feature>
<dbReference type="AlphaFoldDB" id="A0A346Y498"/>
<organism evidence="2 3">
    <name type="scientific">Euzebya pacifica</name>
    <dbReference type="NCBI Taxonomy" id="1608957"/>
    <lineage>
        <taxon>Bacteria</taxon>
        <taxon>Bacillati</taxon>
        <taxon>Actinomycetota</taxon>
        <taxon>Nitriliruptoria</taxon>
        <taxon>Euzebyales</taxon>
    </lineage>
</organism>
<dbReference type="Proteomes" id="UP000264006">
    <property type="component" value="Chromosome"/>
</dbReference>
<sequence length="255" mass="26839">MDLEDLLEDLLDEAGRAARRGAKRVVRSTAPARRGIRRGVRAVAVVLAVMLLGFGGLLLAIGDPGALRTILGALLVAGGVGAGGVGAVAQLLERRDPEVAREKAAAEGVLTPDMLDDDLSELPKDVRAEFRRLLAARGLVQDLAHDGWVASRAVMEADGEIARLHRLLAAERRATRIGGSPSPLLRQQTADLADLLVALADEAVKEQAEALAETTTTGVTLTDARDHLVALREARAEVRATEDRAMGNPPTPGTA</sequence>
<proteinExistence type="predicted"/>
<protein>
    <submittedName>
        <fullName evidence="2">Uncharacterized protein</fullName>
    </submittedName>
</protein>
<reference evidence="2 3" key="1">
    <citation type="submission" date="2018-09" db="EMBL/GenBank/DDBJ databases">
        <title>Complete genome sequence of Euzebya sp. DY32-46 isolated from seawater of Pacific Ocean.</title>
        <authorList>
            <person name="Xu L."/>
            <person name="Wu Y.-H."/>
            <person name="Xu X.-W."/>
        </authorList>
    </citation>
    <scope>NUCLEOTIDE SEQUENCE [LARGE SCALE GENOMIC DNA]</scope>
    <source>
        <strain evidence="2 3">DY32-46</strain>
    </source>
</reference>
<dbReference type="KEGG" id="euz:DVS28_a4634"/>
<keyword evidence="1" id="KW-0812">Transmembrane</keyword>
<evidence type="ECO:0000256" key="1">
    <source>
        <dbReference type="SAM" id="Phobius"/>
    </source>
</evidence>
<dbReference type="OrthoDB" id="9847888at2"/>
<keyword evidence="3" id="KW-1185">Reference proteome</keyword>
<gene>
    <name evidence="2" type="ORF">DVS28_a4634</name>
</gene>